<organism evidence="3 4">
    <name type="scientific">Streptomyces olivochromogenes</name>
    <dbReference type="NCBI Taxonomy" id="1963"/>
    <lineage>
        <taxon>Bacteria</taxon>
        <taxon>Bacillati</taxon>
        <taxon>Actinomycetota</taxon>
        <taxon>Actinomycetes</taxon>
        <taxon>Kitasatosporales</taxon>
        <taxon>Streptomycetaceae</taxon>
        <taxon>Streptomyces</taxon>
    </lineage>
</organism>
<dbReference type="AlphaFoldDB" id="A0A250VNT3"/>
<protein>
    <submittedName>
        <fullName evidence="3">Uncharacterized protein</fullName>
    </submittedName>
</protein>
<comment type="caution">
    <text evidence="3">The sequence shown here is derived from an EMBL/GenBank/DDBJ whole genome shotgun (WGS) entry which is preliminary data.</text>
</comment>
<keyword evidence="4" id="KW-1185">Reference proteome</keyword>
<reference evidence="4" key="1">
    <citation type="submission" date="2017-05" db="EMBL/GenBank/DDBJ databases">
        <title>Streptomyces olivochromogenes NBRC 3561 whole genome shotgun sequence.</title>
        <authorList>
            <person name="Dohra H."/>
            <person name="Kodani S."/>
        </authorList>
    </citation>
    <scope>NUCLEOTIDE SEQUENCE [LARGE SCALE GENOMIC DNA]</scope>
    <source>
        <strain evidence="4">NBRC 3561</strain>
    </source>
</reference>
<accession>A0A250VNT3</accession>
<feature type="compositionally biased region" description="Pro residues" evidence="1">
    <location>
        <begin position="9"/>
        <end position="24"/>
    </location>
</feature>
<gene>
    <name evidence="3" type="ORF">SO3561_07300</name>
</gene>
<evidence type="ECO:0000256" key="1">
    <source>
        <dbReference type="SAM" id="MobiDB-lite"/>
    </source>
</evidence>
<feature type="transmembrane region" description="Helical" evidence="2">
    <location>
        <begin position="152"/>
        <end position="185"/>
    </location>
</feature>
<feature type="transmembrane region" description="Helical" evidence="2">
    <location>
        <begin position="72"/>
        <end position="98"/>
    </location>
</feature>
<dbReference type="STRING" id="1963.AQJ27_13130"/>
<dbReference type="RefSeq" id="WP_067366823.1">
    <property type="nucleotide sequence ID" value="NZ_BDQI01000020.1"/>
</dbReference>
<feature type="region of interest" description="Disordered" evidence="1">
    <location>
        <begin position="1"/>
        <end position="44"/>
    </location>
</feature>
<feature type="transmembrane region" description="Helical" evidence="2">
    <location>
        <begin position="118"/>
        <end position="140"/>
    </location>
</feature>
<dbReference type="EMBL" id="BDQI01000020">
    <property type="protein sequence ID" value="GAX55739.1"/>
    <property type="molecule type" value="Genomic_DNA"/>
</dbReference>
<evidence type="ECO:0000313" key="3">
    <source>
        <dbReference type="EMBL" id="GAX55739.1"/>
    </source>
</evidence>
<keyword evidence="2" id="KW-0472">Membrane</keyword>
<sequence length="202" mass="20816">MSFGDPNNPYGPPQGQPAGYPPQGQPGYGYPQGAPQQPGYGYPQAPPIGQQPYGGYPGGPMEMPGGVKAARVMLFVIAGLQVIGAVLIAISALAVSAAKNNADLKDDVQFQQLADYSAGVLWGVAVAVLAWGVFAIWLGVKCANGGSGVRIAAMVFGILTAVLGIYPFVVIGLVHTVLAILIAVFVGKADGAAWFDRPKYSV</sequence>
<keyword evidence="2" id="KW-1133">Transmembrane helix</keyword>
<evidence type="ECO:0000256" key="2">
    <source>
        <dbReference type="SAM" id="Phobius"/>
    </source>
</evidence>
<keyword evidence="2" id="KW-0812">Transmembrane</keyword>
<proteinExistence type="predicted"/>
<feature type="compositionally biased region" description="Low complexity" evidence="1">
    <location>
        <begin position="28"/>
        <end position="44"/>
    </location>
</feature>
<dbReference type="Proteomes" id="UP000217446">
    <property type="component" value="Unassembled WGS sequence"/>
</dbReference>
<evidence type="ECO:0000313" key="4">
    <source>
        <dbReference type="Proteomes" id="UP000217446"/>
    </source>
</evidence>
<name>A0A250VNT3_STROL</name>